<evidence type="ECO:0000256" key="4">
    <source>
        <dbReference type="ARBA" id="ARBA00005152"/>
    </source>
</evidence>
<accession>A0A7S0PE12</accession>
<evidence type="ECO:0000256" key="14">
    <source>
        <dbReference type="ARBA" id="ARBA00042949"/>
    </source>
</evidence>
<comment type="pathway">
    <text evidence="4">Polyol metabolism; myo-inositol biosynthesis; myo-inositol from D-glucose 6-phosphate: step 2/2.</text>
</comment>
<comment type="catalytic activity">
    <reaction evidence="1">
        <text>a myo-inositol phosphate + H2O = myo-inositol + phosphate</text>
        <dbReference type="Rhea" id="RHEA:24056"/>
        <dbReference type="ChEBI" id="CHEBI:15377"/>
        <dbReference type="ChEBI" id="CHEBI:17268"/>
        <dbReference type="ChEBI" id="CHEBI:43474"/>
        <dbReference type="ChEBI" id="CHEBI:84139"/>
        <dbReference type="EC" id="3.1.3.25"/>
    </reaction>
</comment>
<name>A0A7S0PE12_CAFRO</name>
<dbReference type="PANTHER" id="PTHR43028">
    <property type="entry name" value="3'(2'),5'-BISPHOSPHATE NUCLEOTIDASE 1"/>
    <property type="match status" value="1"/>
</dbReference>
<dbReference type="EMBL" id="HBET01013627">
    <property type="protein sequence ID" value="CAD8564840.1"/>
    <property type="molecule type" value="Transcribed_RNA"/>
</dbReference>
<keyword evidence="17" id="KW-0732">Signal</keyword>
<evidence type="ECO:0000256" key="6">
    <source>
        <dbReference type="ARBA" id="ARBA00013106"/>
    </source>
</evidence>
<dbReference type="GO" id="GO:0046872">
    <property type="term" value="F:metal ion binding"/>
    <property type="evidence" value="ECO:0007669"/>
    <property type="project" value="UniProtKB-KW"/>
</dbReference>
<evidence type="ECO:0000256" key="2">
    <source>
        <dbReference type="ARBA" id="ARBA00001946"/>
    </source>
</evidence>
<evidence type="ECO:0000256" key="8">
    <source>
        <dbReference type="ARBA" id="ARBA00022723"/>
    </source>
</evidence>
<reference evidence="18" key="1">
    <citation type="submission" date="2021-01" db="EMBL/GenBank/DDBJ databases">
        <authorList>
            <person name="Corre E."/>
            <person name="Pelletier E."/>
            <person name="Niang G."/>
            <person name="Scheremetjew M."/>
            <person name="Finn R."/>
            <person name="Kale V."/>
            <person name="Holt S."/>
            <person name="Cochrane G."/>
            <person name="Meng A."/>
            <person name="Brown T."/>
            <person name="Cohen L."/>
        </authorList>
    </citation>
    <scope>NUCLEOTIDE SEQUENCE</scope>
    <source>
        <strain evidence="18">E4-10</strain>
    </source>
</reference>
<comment type="similarity">
    <text evidence="5">Belongs to the inositol monophosphatase superfamily.</text>
</comment>
<keyword evidence="7" id="KW-0812">Transmembrane</keyword>
<feature type="binding site" evidence="15">
    <location>
        <position position="281"/>
    </location>
    <ligand>
        <name>Mg(2+)</name>
        <dbReference type="ChEBI" id="CHEBI:18420"/>
        <label>1</label>
        <note>catalytic</note>
    </ligand>
</feature>
<evidence type="ECO:0000256" key="7">
    <source>
        <dbReference type="ARBA" id="ARBA00022692"/>
    </source>
</evidence>
<dbReference type="GO" id="GO:0046854">
    <property type="term" value="P:phosphatidylinositol phosphate biosynthetic process"/>
    <property type="evidence" value="ECO:0007669"/>
    <property type="project" value="InterPro"/>
</dbReference>
<keyword evidence="9" id="KW-0378">Hydrolase</keyword>
<feature type="signal peptide" evidence="17">
    <location>
        <begin position="1"/>
        <end position="16"/>
    </location>
</feature>
<keyword evidence="12" id="KW-0472">Membrane</keyword>
<dbReference type="GO" id="GO:0052834">
    <property type="term" value="F:inositol monophosphate phosphatase activity"/>
    <property type="evidence" value="ECO:0007669"/>
    <property type="project" value="UniProtKB-EC"/>
</dbReference>
<evidence type="ECO:0000256" key="10">
    <source>
        <dbReference type="ARBA" id="ARBA00022842"/>
    </source>
</evidence>
<dbReference type="InterPro" id="IPR050725">
    <property type="entry name" value="CysQ/Inositol_MonoPase"/>
</dbReference>
<proteinExistence type="inferred from homology"/>
<feature type="binding site" evidence="15">
    <location>
        <position position="153"/>
    </location>
    <ligand>
        <name>Mg(2+)</name>
        <dbReference type="ChEBI" id="CHEBI:18420"/>
        <label>1</label>
        <note>catalytic</note>
    </ligand>
</feature>
<feature type="binding site" evidence="15">
    <location>
        <position position="152"/>
    </location>
    <ligand>
        <name>Mg(2+)</name>
        <dbReference type="ChEBI" id="CHEBI:18420"/>
        <label>1</label>
        <note>catalytic</note>
    </ligand>
</feature>
<dbReference type="AlphaFoldDB" id="A0A7S0PE12"/>
<dbReference type="SUPFAM" id="SSF56655">
    <property type="entry name" value="Carbohydrate phosphatase"/>
    <property type="match status" value="1"/>
</dbReference>
<evidence type="ECO:0000256" key="15">
    <source>
        <dbReference type="PIRSR" id="PIRSR600760-2"/>
    </source>
</evidence>
<dbReference type="EC" id="3.1.3.25" evidence="6"/>
<dbReference type="FunFam" id="3.30.540.10:FF:000012">
    <property type="entry name" value="Blast:Putative inositol monophosphatase 3"/>
    <property type="match status" value="1"/>
</dbReference>
<dbReference type="PRINTS" id="PR00377">
    <property type="entry name" value="IMPHPHTASES"/>
</dbReference>
<evidence type="ECO:0000256" key="12">
    <source>
        <dbReference type="ARBA" id="ARBA00023136"/>
    </source>
</evidence>
<dbReference type="Gene3D" id="3.30.540.10">
    <property type="entry name" value="Fructose-1,6-Bisphosphatase, subunit A, domain 1"/>
    <property type="match status" value="1"/>
</dbReference>
<evidence type="ECO:0000256" key="17">
    <source>
        <dbReference type="SAM" id="SignalP"/>
    </source>
</evidence>
<dbReference type="GO" id="GO:0008254">
    <property type="term" value="F:3'-nucleotidase activity"/>
    <property type="evidence" value="ECO:0007669"/>
    <property type="project" value="TreeGrafter"/>
</dbReference>
<feature type="binding site" evidence="15">
    <location>
        <position position="150"/>
    </location>
    <ligand>
        <name>Mg(2+)</name>
        <dbReference type="ChEBI" id="CHEBI:18420"/>
        <label>1</label>
        <note>catalytic</note>
    </ligand>
</feature>
<evidence type="ECO:0000256" key="1">
    <source>
        <dbReference type="ARBA" id="ARBA00001033"/>
    </source>
</evidence>
<evidence type="ECO:0000256" key="16">
    <source>
        <dbReference type="SAM" id="MobiDB-lite"/>
    </source>
</evidence>
<dbReference type="GO" id="GO:0005737">
    <property type="term" value="C:cytoplasm"/>
    <property type="evidence" value="ECO:0007669"/>
    <property type="project" value="UniProtKB-ARBA"/>
</dbReference>
<evidence type="ECO:0000256" key="13">
    <source>
        <dbReference type="ARBA" id="ARBA00042119"/>
    </source>
</evidence>
<feature type="region of interest" description="Disordered" evidence="16">
    <location>
        <begin position="99"/>
        <end position="123"/>
    </location>
</feature>
<evidence type="ECO:0000256" key="11">
    <source>
        <dbReference type="ARBA" id="ARBA00022989"/>
    </source>
</evidence>
<feature type="chain" id="PRO_5030539029" description="inositol-phosphate phosphatase" evidence="17">
    <location>
        <begin position="17"/>
        <end position="342"/>
    </location>
</feature>
<keyword evidence="8 15" id="KW-0479">Metal-binding</keyword>
<gene>
    <name evidence="18" type="ORF">CROE0942_LOCUS9218</name>
</gene>
<keyword evidence="10 15" id="KW-0460">Magnesium</keyword>
<dbReference type="PROSITE" id="PS00630">
    <property type="entry name" value="IMP_2"/>
    <property type="match status" value="1"/>
</dbReference>
<dbReference type="Pfam" id="PF00459">
    <property type="entry name" value="Inositol_P"/>
    <property type="match status" value="1"/>
</dbReference>
<dbReference type="Gene3D" id="3.40.190.80">
    <property type="match status" value="1"/>
</dbReference>
<evidence type="ECO:0000313" key="18">
    <source>
        <dbReference type="EMBL" id="CAD8564840.1"/>
    </source>
</evidence>
<evidence type="ECO:0000256" key="9">
    <source>
        <dbReference type="ARBA" id="ARBA00022801"/>
    </source>
</evidence>
<feature type="binding site" evidence="15">
    <location>
        <position position="100"/>
    </location>
    <ligand>
        <name>Mg(2+)</name>
        <dbReference type="ChEBI" id="CHEBI:18420"/>
        <label>1</label>
        <note>catalytic</note>
    </ligand>
</feature>
<comment type="cofactor">
    <cofactor evidence="2 15">
        <name>Mg(2+)</name>
        <dbReference type="ChEBI" id="CHEBI:18420"/>
    </cofactor>
</comment>
<keyword evidence="11" id="KW-1133">Transmembrane helix</keyword>
<comment type="subcellular location">
    <subcellularLocation>
        <location evidence="3">Membrane</location>
        <topology evidence="3">Single-pass membrane protein</topology>
    </subcellularLocation>
</comment>
<protein>
    <recommendedName>
        <fullName evidence="6">inositol-phosphate phosphatase</fullName>
        <ecNumber evidence="6">3.1.3.25</ecNumber>
    </recommendedName>
    <alternativeName>
        <fullName evidence="14">Inositol-1(or 4)-monophosphatase 3</fullName>
    </alternativeName>
    <alternativeName>
        <fullName evidence="13">Myo-inositol monophosphatase A3</fullName>
    </alternativeName>
</protein>
<dbReference type="GO" id="GO:0012505">
    <property type="term" value="C:endomembrane system"/>
    <property type="evidence" value="ECO:0007669"/>
    <property type="project" value="TreeGrafter"/>
</dbReference>
<organism evidence="18">
    <name type="scientific">Cafeteria roenbergensis</name>
    <name type="common">Marine flagellate</name>
    <dbReference type="NCBI Taxonomy" id="33653"/>
    <lineage>
        <taxon>Eukaryota</taxon>
        <taxon>Sar</taxon>
        <taxon>Stramenopiles</taxon>
        <taxon>Bigyra</taxon>
        <taxon>Opalozoa</taxon>
        <taxon>Bicosoecida</taxon>
        <taxon>Cafeteriaceae</taxon>
        <taxon>Cafeteria</taxon>
    </lineage>
</organism>
<sequence>MCILLLVWGGAPWSASQLRAAGTGSNAQVVAVDELLAAVLAATQAAGAEVVAVAASQRLGTRLKQGDQSSGPVTSADLRSDEVLVSRLRSAFPSVRLVSEEENERQKTSTGAARERSASRASLPPAGERILGVALPRMEVAASSVRVWLDPLDATKEFTQGLNQFVSVMGCVAVDGRPAAGVIHFPFLGKTVWGVSPALAGARGGGIVGTRPAPAPPAAGVPGRPLRFVVSRSHTGKAGSSVEALGALDVVEAGGSGFKVVELLEGRADAYVHTSPIMKWDLCAGDAVLRASGGALTGLRGEDVDYADVSSPRVSSGVLAALYGHEDLVARSGRASLAPSPS</sequence>
<evidence type="ECO:0000256" key="3">
    <source>
        <dbReference type="ARBA" id="ARBA00004167"/>
    </source>
</evidence>
<evidence type="ECO:0000256" key="5">
    <source>
        <dbReference type="ARBA" id="ARBA00009759"/>
    </source>
</evidence>
<dbReference type="GO" id="GO:0016020">
    <property type="term" value="C:membrane"/>
    <property type="evidence" value="ECO:0007669"/>
    <property type="project" value="UniProtKB-SubCell"/>
</dbReference>
<dbReference type="PANTHER" id="PTHR43028:SF4">
    <property type="entry name" value="INOSITOL MONOPHOSPHATASE 3"/>
    <property type="match status" value="1"/>
</dbReference>
<dbReference type="InterPro" id="IPR020550">
    <property type="entry name" value="Inositol_monophosphatase_CS"/>
</dbReference>
<dbReference type="InterPro" id="IPR000760">
    <property type="entry name" value="Inositol_monophosphatase-like"/>
</dbReference>